<comment type="subcellular location">
    <subcellularLocation>
        <location evidence="3">Cytoplasm</location>
    </subcellularLocation>
</comment>
<dbReference type="HAMAP" id="MF_01385">
    <property type="entry name" value="UreF"/>
    <property type="match status" value="1"/>
</dbReference>
<dbReference type="PANTHER" id="PTHR33620:SF1">
    <property type="entry name" value="UREASE ACCESSORY PROTEIN F"/>
    <property type="match status" value="1"/>
</dbReference>
<name>D7DI66_METV0</name>
<organism evidence="4 5">
    <name type="scientific">Methylotenera versatilis (strain 301)</name>
    <dbReference type="NCBI Taxonomy" id="666681"/>
    <lineage>
        <taxon>Bacteria</taxon>
        <taxon>Pseudomonadati</taxon>
        <taxon>Pseudomonadota</taxon>
        <taxon>Betaproteobacteria</taxon>
        <taxon>Nitrosomonadales</taxon>
        <taxon>Methylophilaceae</taxon>
        <taxon>Methylotenera</taxon>
    </lineage>
</organism>
<dbReference type="AlphaFoldDB" id="D7DI66"/>
<evidence type="ECO:0000313" key="5">
    <source>
        <dbReference type="Proteomes" id="UP000000383"/>
    </source>
</evidence>
<dbReference type="PANTHER" id="PTHR33620">
    <property type="entry name" value="UREASE ACCESSORY PROTEIN F"/>
    <property type="match status" value="1"/>
</dbReference>
<proteinExistence type="inferred from homology"/>
<evidence type="ECO:0000256" key="2">
    <source>
        <dbReference type="ARBA" id="ARBA00023186"/>
    </source>
</evidence>
<dbReference type="InterPro" id="IPR002639">
    <property type="entry name" value="UreF"/>
</dbReference>
<protein>
    <recommendedName>
        <fullName evidence="3">Urease accessory protein UreF</fullName>
    </recommendedName>
</protein>
<dbReference type="PIRSF" id="PIRSF009467">
    <property type="entry name" value="Ureas_acces_UreF"/>
    <property type="match status" value="1"/>
</dbReference>
<accession>D7DI66</accession>
<comment type="similarity">
    <text evidence="3">Belongs to the UreF family.</text>
</comment>
<dbReference type="Gene3D" id="1.10.4190.10">
    <property type="entry name" value="Urease accessory protein UreF"/>
    <property type="match status" value="1"/>
</dbReference>
<gene>
    <name evidence="3" type="primary">ureF</name>
    <name evidence="4" type="ordered locus">M301_1368</name>
</gene>
<evidence type="ECO:0000313" key="4">
    <source>
        <dbReference type="EMBL" id="ADI29751.1"/>
    </source>
</evidence>
<dbReference type="HOGENOM" id="CLU_049215_2_1_4"/>
<dbReference type="EMBL" id="CP002056">
    <property type="protein sequence ID" value="ADI29751.1"/>
    <property type="molecule type" value="Genomic_DNA"/>
</dbReference>
<comment type="function">
    <text evidence="3">Required for maturation of urease via the functional incorporation of the urease nickel metallocenter.</text>
</comment>
<dbReference type="GO" id="GO:0005737">
    <property type="term" value="C:cytoplasm"/>
    <property type="evidence" value="ECO:0007669"/>
    <property type="project" value="UniProtKB-SubCell"/>
</dbReference>
<dbReference type="Proteomes" id="UP000000383">
    <property type="component" value="Chromosome"/>
</dbReference>
<dbReference type="GO" id="GO:0016151">
    <property type="term" value="F:nickel cation binding"/>
    <property type="evidence" value="ECO:0007669"/>
    <property type="project" value="UniProtKB-UniRule"/>
</dbReference>
<comment type="subunit">
    <text evidence="3">UreD, UreF and UreG form a complex that acts as a GTP-hydrolysis-dependent molecular chaperone, activating the urease apoprotein by helping to assemble the nickel containing metallocenter of UreC. The UreE protein probably delivers the nickel.</text>
</comment>
<evidence type="ECO:0000256" key="3">
    <source>
        <dbReference type="HAMAP-Rule" id="MF_01385"/>
    </source>
</evidence>
<dbReference type="KEGG" id="meh:M301_1368"/>
<dbReference type="eggNOG" id="COG0830">
    <property type="taxonomic scope" value="Bacteria"/>
</dbReference>
<dbReference type="STRING" id="666681.M301_1368"/>
<dbReference type="RefSeq" id="WP_013148065.1">
    <property type="nucleotide sequence ID" value="NC_014207.1"/>
</dbReference>
<keyword evidence="5" id="KW-1185">Reference proteome</keyword>
<evidence type="ECO:0000256" key="1">
    <source>
        <dbReference type="ARBA" id="ARBA00022988"/>
    </source>
</evidence>
<keyword evidence="3" id="KW-0963">Cytoplasm</keyword>
<dbReference type="Pfam" id="PF01730">
    <property type="entry name" value="UreF"/>
    <property type="match status" value="1"/>
</dbReference>
<dbReference type="OrthoDB" id="9798772at2"/>
<keyword evidence="1 3" id="KW-0996">Nickel insertion</keyword>
<reference evidence="5" key="1">
    <citation type="submission" date="2010-05" db="EMBL/GenBank/DDBJ databases">
        <title>Complete sequence of Methylotenera sp. 301.</title>
        <authorList>
            <person name="Lucas S."/>
            <person name="Copeland A."/>
            <person name="Lapidus A."/>
            <person name="Cheng J.-F."/>
            <person name="Bruce D."/>
            <person name="Goodwin L."/>
            <person name="Pitluck S."/>
            <person name="Clum A."/>
            <person name="Land M."/>
            <person name="Hauser L."/>
            <person name="Kyrpides N."/>
            <person name="Ivanova N."/>
            <person name="Chistoservova L."/>
            <person name="Kalyuzhnaya M."/>
            <person name="Woyke T."/>
        </authorList>
    </citation>
    <scope>NUCLEOTIDE SEQUENCE [LARGE SCALE GENOMIC DNA]</scope>
    <source>
        <strain evidence="5">301</strain>
    </source>
</reference>
<reference evidence="4 5" key="2">
    <citation type="journal article" date="2011" name="J. Bacteriol.">
        <title>Genomes of three methylotrophs from a single niche uncover genetic and metabolic divergence of Methylophilaceae.</title>
        <authorList>
            <person name="Lapidus A."/>
            <person name="Clum A."/>
            <person name="Labutti K."/>
            <person name="Kaluzhnaya M.G."/>
            <person name="Lim S."/>
            <person name="Beck D.A."/>
            <person name="Glavina Del Rio T."/>
            <person name="Nolan M."/>
            <person name="Mavromatis K."/>
            <person name="Huntemann M."/>
            <person name="Lucas S."/>
            <person name="Lidstrom M.E."/>
            <person name="Ivanova N."/>
            <person name="Chistoserdova L."/>
        </authorList>
    </citation>
    <scope>NUCLEOTIDE SEQUENCE [LARGE SCALE GENOMIC DNA]</scope>
    <source>
        <strain evidence="4 5">301</strain>
    </source>
</reference>
<keyword evidence="2 3" id="KW-0143">Chaperone</keyword>
<sequence length="237" mass="26471">MLKPSNIATHIAPNIALSRLLQLASPMLPVGAYSYSQGLEWAIECGDVYHQASAKTWIADVLDIYQQRYELPILYRIYQAWQADDMAAMSDWDAKFQAGRDTAEALAESRQMGYSLRRLLNDVGSLPLEFLEKINALETPAFPTIYAGIAYHWHISAQDLLHAYAWSWVENQVSAAMKAVPLGQVAGQRILLEIGESLPECVAQAMCLDDFAISNFVPGLSIAGCRHETQYSRLFRS</sequence>
<dbReference type="InterPro" id="IPR038277">
    <property type="entry name" value="UreF_sf"/>
</dbReference>